<keyword evidence="4 8" id="KW-0812">Transmembrane</keyword>
<comment type="subcellular location">
    <subcellularLocation>
        <location evidence="1">Endomembrane system</location>
    </subcellularLocation>
</comment>
<comment type="caution">
    <text evidence="9">The sequence shown here is derived from an EMBL/GenBank/DDBJ whole genome shotgun (WGS) entry which is preliminary data.</text>
</comment>
<dbReference type="GO" id="GO:0030244">
    <property type="term" value="P:cellulose biosynthetic process"/>
    <property type="evidence" value="ECO:0007669"/>
    <property type="project" value="InterPro"/>
</dbReference>
<keyword evidence="6 8" id="KW-0472">Membrane</keyword>
<keyword evidence="2" id="KW-0328">Glycosyltransferase</keyword>
<gene>
    <name evidence="9" type="ORF">RJ641_031240</name>
</gene>
<evidence type="ECO:0000256" key="5">
    <source>
        <dbReference type="ARBA" id="ARBA00022989"/>
    </source>
</evidence>
<dbReference type="GO" id="GO:0016760">
    <property type="term" value="F:cellulose synthase (UDP-forming) activity"/>
    <property type="evidence" value="ECO:0007669"/>
    <property type="project" value="InterPro"/>
</dbReference>
<dbReference type="Pfam" id="PF03552">
    <property type="entry name" value="Cellulose_synt"/>
    <property type="match status" value="2"/>
</dbReference>
<keyword evidence="7" id="KW-0961">Cell wall biogenesis/degradation</keyword>
<evidence type="ECO:0000256" key="8">
    <source>
        <dbReference type="SAM" id="Phobius"/>
    </source>
</evidence>
<evidence type="ECO:0000313" key="9">
    <source>
        <dbReference type="EMBL" id="KAK6937732.1"/>
    </source>
</evidence>
<keyword evidence="10" id="KW-1185">Reference proteome</keyword>
<dbReference type="EMBL" id="JBAMMX010000006">
    <property type="protein sequence ID" value="KAK6937732.1"/>
    <property type="molecule type" value="Genomic_DNA"/>
</dbReference>
<feature type="transmembrane region" description="Helical" evidence="8">
    <location>
        <begin position="296"/>
        <end position="315"/>
    </location>
</feature>
<evidence type="ECO:0000256" key="7">
    <source>
        <dbReference type="ARBA" id="ARBA00023316"/>
    </source>
</evidence>
<evidence type="ECO:0000256" key="6">
    <source>
        <dbReference type="ARBA" id="ARBA00023136"/>
    </source>
</evidence>
<dbReference type="AlphaFoldDB" id="A0AAN8VXS0"/>
<dbReference type="GO" id="GO:0071555">
    <property type="term" value="P:cell wall organization"/>
    <property type="evidence" value="ECO:0007669"/>
    <property type="project" value="UniProtKB-KW"/>
</dbReference>
<evidence type="ECO:0000256" key="4">
    <source>
        <dbReference type="ARBA" id="ARBA00022692"/>
    </source>
</evidence>
<evidence type="ECO:0000313" key="10">
    <source>
        <dbReference type="Proteomes" id="UP001370490"/>
    </source>
</evidence>
<sequence>MVLPLLWWFEEVQVEEERRKGFAGSTFHKKMMGKRYKKGSSPVFDLEEIEEGLEGYDELERSSIMSQKNFEKRFGRSPVFITSTLIEDGGLPEGTNSTSLIKEAIHVISCGYEEKTQWGKEILTGFKMHCRGWKSVYCVPKLAAFKGSAPINLSDRKLKWLERLAYTNNSLPFYFHSFASLPHHSSCLSSYPKIHHPHLTGVLELRWSGVSIQDWWPCGEAHLFAVFQGFLKVLAGVDTNFTVTAKAADDSEFGDLYLFKWTTLLIPPTTLIILNMVGVVAGVSDAIDKGYGSWGPLFGKQFFAFWVIVLLYPFLKVLMGRQIRTPTIVVLWSILLASIFSLLWVRTYPFLPKQTGPVLRQCGVKC</sequence>
<dbReference type="GO" id="GO:0016020">
    <property type="term" value="C:membrane"/>
    <property type="evidence" value="ECO:0007669"/>
    <property type="project" value="InterPro"/>
</dbReference>
<name>A0AAN8VXS0_9MAGN</name>
<feature type="transmembrane region" description="Helical" evidence="8">
    <location>
        <begin position="327"/>
        <end position="345"/>
    </location>
</feature>
<reference evidence="9 10" key="1">
    <citation type="submission" date="2023-12" db="EMBL/GenBank/DDBJ databases">
        <title>A high-quality genome assembly for Dillenia turbinata (Dilleniales).</title>
        <authorList>
            <person name="Chanderbali A."/>
        </authorList>
    </citation>
    <scope>NUCLEOTIDE SEQUENCE [LARGE SCALE GENOMIC DNA]</scope>
    <source>
        <strain evidence="9">LSX21</strain>
        <tissue evidence="9">Leaf</tissue>
    </source>
</reference>
<accession>A0AAN8VXS0</accession>
<dbReference type="InterPro" id="IPR005150">
    <property type="entry name" value="Cellulose_synth"/>
</dbReference>
<evidence type="ECO:0000256" key="1">
    <source>
        <dbReference type="ARBA" id="ARBA00004308"/>
    </source>
</evidence>
<evidence type="ECO:0000256" key="2">
    <source>
        <dbReference type="ARBA" id="ARBA00022676"/>
    </source>
</evidence>
<protein>
    <submittedName>
        <fullName evidence="9">Cellulose synthase</fullName>
    </submittedName>
</protein>
<proteinExistence type="predicted"/>
<feature type="transmembrane region" description="Helical" evidence="8">
    <location>
        <begin position="264"/>
        <end position="284"/>
    </location>
</feature>
<organism evidence="9 10">
    <name type="scientific">Dillenia turbinata</name>
    <dbReference type="NCBI Taxonomy" id="194707"/>
    <lineage>
        <taxon>Eukaryota</taxon>
        <taxon>Viridiplantae</taxon>
        <taxon>Streptophyta</taxon>
        <taxon>Embryophyta</taxon>
        <taxon>Tracheophyta</taxon>
        <taxon>Spermatophyta</taxon>
        <taxon>Magnoliopsida</taxon>
        <taxon>eudicotyledons</taxon>
        <taxon>Gunneridae</taxon>
        <taxon>Pentapetalae</taxon>
        <taxon>Dilleniales</taxon>
        <taxon>Dilleniaceae</taxon>
        <taxon>Dillenia</taxon>
    </lineage>
</organism>
<evidence type="ECO:0000256" key="3">
    <source>
        <dbReference type="ARBA" id="ARBA00022679"/>
    </source>
</evidence>
<dbReference type="PANTHER" id="PTHR13301">
    <property type="entry name" value="X-BOX TRANSCRIPTION FACTOR-RELATED"/>
    <property type="match status" value="1"/>
</dbReference>
<dbReference type="Proteomes" id="UP001370490">
    <property type="component" value="Unassembled WGS sequence"/>
</dbReference>
<keyword evidence="5 8" id="KW-1133">Transmembrane helix</keyword>
<dbReference type="GO" id="GO:0012505">
    <property type="term" value="C:endomembrane system"/>
    <property type="evidence" value="ECO:0007669"/>
    <property type="project" value="UniProtKB-SubCell"/>
</dbReference>
<keyword evidence="3" id="KW-0808">Transferase</keyword>